<dbReference type="InterPro" id="IPR035973">
    <property type="entry name" value="Cyt_c_oxidase_su3-like_sf"/>
</dbReference>
<evidence type="ECO:0000256" key="2">
    <source>
        <dbReference type="ARBA" id="ARBA00010581"/>
    </source>
</evidence>
<dbReference type="EMBL" id="MK292684">
    <property type="protein sequence ID" value="QCQ68708.1"/>
    <property type="molecule type" value="Genomic_DNA"/>
</dbReference>
<dbReference type="EMBL" id="MK292680">
    <property type="protein sequence ID" value="QCQ68632.1"/>
    <property type="molecule type" value="Genomic_DNA"/>
</dbReference>
<evidence type="ECO:0000313" key="26">
    <source>
        <dbReference type="EMBL" id="QCQ68727.1"/>
    </source>
</evidence>
<evidence type="ECO:0000313" key="32">
    <source>
        <dbReference type="EMBL" id="QCQ68841.1"/>
    </source>
</evidence>
<evidence type="ECO:0000313" key="15">
    <source>
        <dbReference type="EMBL" id="QCQ68518.1"/>
    </source>
</evidence>
<evidence type="ECO:0000313" key="40">
    <source>
        <dbReference type="EMBL" id="QCQ68993.1"/>
    </source>
</evidence>
<evidence type="ECO:0000256" key="3">
    <source>
        <dbReference type="ARBA" id="ARBA00015944"/>
    </source>
</evidence>
<evidence type="ECO:0000313" key="14">
    <source>
        <dbReference type="EMBL" id="QCQ68499.1"/>
    </source>
</evidence>
<dbReference type="SUPFAM" id="SSF81452">
    <property type="entry name" value="Cytochrome c oxidase subunit III-like"/>
    <property type="match status" value="1"/>
</dbReference>
<dbReference type="EMBL" id="MK292703">
    <property type="protein sequence ID" value="QCQ68993.1"/>
    <property type="molecule type" value="Genomic_DNA"/>
</dbReference>
<dbReference type="EMBL" id="MK292675">
    <property type="protein sequence ID" value="QCQ68537.1"/>
    <property type="molecule type" value="Genomic_DNA"/>
</dbReference>
<evidence type="ECO:0000313" key="18">
    <source>
        <dbReference type="EMBL" id="QCQ68575.1"/>
    </source>
</evidence>
<evidence type="ECO:0000313" key="12">
    <source>
        <dbReference type="EMBL" id="QCQ68461.1"/>
    </source>
</evidence>
<keyword evidence="7 9" id="KW-0472">Membrane</keyword>
<dbReference type="EMBL" id="MK292681">
    <property type="protein sequence ID" value="QCQ68651.1"/>
    <property type="molecule type" value="Genomic_DNA"/>
</dbReference>
<evidence type="ECO:0000313" key="25">
    <source>
        <dbReference type="EMBL" id="QCQ68708.1"/>
    </source>
</evidence>
<evidence type="ECO:0000313" key="30">
    <source>
        <dbReference type="EMBL" id="QCQ68803.1"/>
    </source>
</evidence>
<dbReference type="EMBL" id="MK292686">
    <property type="protein sequence ID" value="QCQ68746.1"/>
    <property type="molecule type" value="Genomic_DNA"/>
</dbReference>
<organism evidence="35">
    <name type="scientific">Synchytrium endobioticum</name>
    <dbReference type="NCBI Taxonomy" id="286115"/>
    <lineage>
        <taxon>Eukaryota</taxon>
        <taxon>Fungi</taxon>
        <taxon>Fungi incertae sedis</taxon>
        <taxon>Chytridiomycota</taxon>
        <taxon>Chytridiomycota incertae sedis</taxon>
        <taxon>Chytridiomycetes</taxon>
        <taxon>Synchytriales</taxon>
        <taxon>Synchytriaceae</taxon>
        <taxon>Synchytrium</taxon>
    </lineage>
</organism>
<feature type="transmembrane region" description="Helical" evidence="9">
    <location>
        <begin position="84"/>
        <end position="105"/>
    </location>
</feature>
<dbReference type="InterPro" id="IPR013833">
    <property type="entry name" value="Cyt_c_oxidase_su3_a-hlx"/>
</dbReference>
<dbReference type="InterPro" id="IPR000298">
    <property type="entry name" value="Cyt_c_oxidase-like_su3"/>
</dbReference>
<dbReference type="RefSeq" id="YP_009640143.1">
    <property type="nucleotide sequence ID" value="NC_042370.1"/>
</dbReference>
<dbReference type="EMBL" id="MK292688">
    <property type="protein sequence ID" value="QCQ68784.1"/>
    <property type="molecule type" value="Genomic_DNA"/>
</dbReference>
<comment type="similarity">
    <text evidence="2 8">Belongs to the cytochrome c oxidase subunit 3 family.</text>
</comment>
<dbReference type="EMBL" id="MK292677">
    <property type="protein sequence ID" value="QCQ68575.1"/>
    <property type="molecule type" value="Genomic_DNA"/>
</dbReference>
<evidence type="ECO:0000313" key="29">
    <source>
        <dbReference type="EMBL" id="QCQ68784.1"/>
    </source>
</evidence>
<keyword evidence="5" id="KW-1278">Translocase</keyword>
<feature type="transmembrane region" description="Helical" evidence="9">
    <location>
        <begin position="21"/>
        <end position="41"/>
    </location>
</feature>
<evidence type="ECO:0000313" key="19">
    <source>
        <dbReference type="EMBL" id="QCQ68594.1"/>
    </source>
</evidence>
<dbReference type="PANTHER" id="PTHR11403">
    <property type="entry name" value="CYTOCHROME C OXIDASE SUBUNIT III"/>
    <property type="match status" value="1"/>
</dbReference>
<evidence type="ECO:0000313" key="33">
    <source>
        <dbReference type="EMBL" id="QCQ68860.1"/>
    </source>
</evidence>
<dbReference type="EMBL" id="MK292674">
    <property type="protein sequence ID" value="QCQ68518.1"/>
    <property type="molecule type" value="Genomic_DNA"/>
</dbReference>
<protein>
    <recommendedName>
        <fullName evidence="3 8">Cytochrome c oxidase subunit 3</fullName>
    </recommendedName>
</protein>
<keyword evidence="4 8" id="KW-0812">Transmembrane</keyword>
<evidence type="ECO:0000313" key="24">
    <source>
        <dbReference type="EMBL" id="QCQ68689.1"/>
    </source>
</evidence>
<keyword evidence="8 35" id="KW-0496">Mitochondrion</keyword>
<feature type="transmembrane region" description="Helical" evidence="9">
    <location>
        <begin position="161"/>
        <end position="179"/>
    </location>
</feature>
<dbReference type="EMBL" id="MK292691">
    <property type="protein sequence ID" value="QCQ68841.1"/>
    <property type="molecule type" value="Genomic_DNA"/>
</dbReference>
<dbReference type="EMBL" id="MK292678">
    <property type="protein sequence ID" value="QCQ68594.1"/>
    <property type="molecule type" value="Genomic_DNA"/>
</dbReference>
<evidence type="ECO:0000313" key="39">
    <source>
        <dbReference type="EMBL" id="QCQ68974.1"/>
    </source>
</evidence>
<evidence type="ECO:0000256" key="4">
    <source>
        <dbReference type="ARBA" id="ARBA00022692"/>
    </source>
</evidence>
<dbReference type="GO" id="GO:0004129">
    <property type="term" value="F:cytochrome-c oxidase activity"/>
    <property type="evidence" value="ECO:0007669"/>
    <property type="project" value="InterPro"/>
</dbReference>
<dbReference type="EMBL" id="MK292701">
    <property type="protein sequence ID" value="QCQ68955.1"/>
    <property type="molecule type" value="Genomic_DNA"/>
</dbReference>
<evidence type="ECO:0000313" key="23">
    <source>
        <dbReference type="EMBL" id="QCQ68670.1"/>
    </source>
</evidence>
<comment type="function">
    <text evidence="8">Component of the cytochrome c oxidase, the last enzyme in the mitochondrial electron transport chain which drives oxidative phosphorylation. The respiratory chain contains 3 multisubunit complexes succinate dehydrogenase (complex II, CII), ubiquinol-cytochrome c oxidoreductase (cytochrome b-c1 complex, complex III, CIII) and cytochrome c oxidase (complex IV, CIV), that cooperate to transfer electrons derived from NADH and succinate to molecular oxygen, creating an electrochemical gradient over the inner membrane that drives transmembrane transport and the ATP synthase. Cytochrome c oxidase is the component of the respiratory chain that catalyzes the reduction of oxygen to water. Electrons originating from reduced cytochrome c in the intermembrane space (IMS) are transferred via the dinuclear copper A center (CU(A)) of subunit 2 and heme A of subunit 1 to the active site in subunit 1, a binuclear center (BNC) formed by heme A3 and copper B (CU(B)). The BNC reduces molecular oxygen to 2 water molecules using 4 electrons from cytochrome c in the IMS and 4 protons from the mitochondrial matrix.</text>
</comment>
<evidence type="ECO:0000313" key="16">
    <source>
        <dbReference type="EMBL" id="QCQ68537.1"/>
    </source>
</evidence>
<keyword evidence="35" id="KW-0560">Oxidoreductase</keyword>
<feature type="transmembrane region" description="Helical" evidence="9">
    <location>
        <begin position="243"/>
        <end position="262"/>
    </location>
</feature>
<evidence type="ECO:0000313" key="22">
    <source>
        <dbReference type="EMBL" id="QCQ68651.1"/>
    </source>
</evidence>
<dbReference type="Gene3D" id="1.10.287.70">
    <property type="match status" value="1"/>
</dbReference>
<dbReference type="GO" id="GO:0005739">
    <property type="term" value="C:mitochondrion"/>
    <property type="evidence" value="ECO:0007669"/>
    <property type="project" value="TreeGrafter"/>
</dbReference>
<dbReference type="EMBL" id="MK292690">
    <property type="protein sequence ID" value="QCQ68822.1"/>
    <property type="molecule type" value="Genomic_DNA"/>
</dbReference>
<sequence>MNMKIMPRTFHPYHLVEASPWPLLMAFSLLSFAIGLVTWITNLHANLIPHILIISLIAILWWKDVLRESAGGYHTVVVQKGITIGFLLFLITEIMLFFSFFWAFFHSSLAPAVDIGSVWPPKGINAVNPWSIPLLGSSVLLASGFVLTLSHHAMILGNKDLAIISMIITIFLGFFFIFLQANEYYMGEFTIADSIFGTVFYTTTGLHAIHVIAGVTFLTVALIRMYLDSFTTEHHLGLEFAIFYWHLVDVVWLFVFFSYYWWGG</sequence>
<dbReference type="PANTHER" id="PTHR11403:SF7">
    <property type="entry name" value="CYTOCHROME C OXIDASE SUBUNIT 3"/>
    <property type="match status" value="1"/>
</dbReference>
<geneLocation type="mitochondrion" evidence="35"/>
<evidence type="ECO:0000313" key="35">
    <source>
        <dbReference type="EMBL" id="QCQ68898.1"/>
    </source>
</evidence>
<reference evidence="35" key="1">
    <citation type="journal article" date="2018" name="BMC Evol. Biol.">
        <title>The linear mitochondrial genome of the quarantine chytrid Synchytrium endobioticum; insights into the evolution and recent history of an obligate biotrophic plant pathogen.</title>
        <authorList>
            <person name="van de Vossenberg B.T.L.H."/>
            <person name="Brankovics B."/>
            <person name="Nguyen H.D.T."/>
            <person name="van Gent-Pelzer M.P.E."/>
            <person name="Smith D."/>
            <person name="Dadej K."/>
            <person name="Przetakiewicz J."/>
            <person name="Kreuze J.F."/>
            <person name="Boerma M."/>
            <person name="van Leeuwen G.C.M."/>
            <person name="Andre Levesque C."/>
            <person name="van der Lee T.A.J."/>
        </authorList>
    </citation>
    <scope>NUCLEOTIDE SEQUENCE</scope>
    <source>
        <strain evidence="12">01WS</strain>
        <strain evidence="15">02WS</strain>
        <strain evidence="40">03WS</strain>
        <strain evidence="26">04WS</strain>
        <strain evidence="37">06WS</strain>
        <strain evidence="18">07WS</strain>
        <strain evidence="24">08WS</strain>
        <strain evidence="17">09WS</strain>
        <strain evidence="30">10WS</strain>
        <strain evidence="16">BEL01</strain>
        <strain evidence="28">DEN_01</strain>
        <strain evidence="20">EII2015</strain>
        <strain evidence="34">FERA1</strain>
        <strain evidence="19">FERA2</strain>
        <strain evidence="38">LEV6574</strain>
        <strain evidence="36">LEV6602</strain>
        <strain evidence="31">LEV6687</strain>
        <strain evidence="25">LEV6748</strain>
        <strain evidence="27">MB08</strain>
        <strain evidence="32">MB17</strain>
        <strain evidence="21">MB42</strain>
        <strain evidence="29">MB56</strain>
        <strain evidence="11">NED01</strain>
        <strain evidence="35">PER03</strain>
        <strain evidence="23">RUS01</strain>
        <strain evidence="22">SE4</strain>
        <strain evidence="13">SE5</strain>
        <strain evidence="14">SE6</strain>
        <strain evidence="39">SE7</strain>
        <strain evidence="33">UKR01</strain>
    </source>
</reference>
<comment type="subcellular location">
    <subcellularLocation>
        <location evidence="1">Membrane</location>
        <topology evidence="1">Multi-pass membrane protein</topology>
    </subcellularLocation>
</comment>
<keyword evidence="6 9" id="KW-1133">Transmembrane helix</keyword>
<dbReference type="EMBL" id="MK292702">
    <property type="protein sequence ID" value="QCQ68974.1"/>
    <property type="molecule type" value="Genomic_DNA"/>
</dbReference>
<evidence type="ECO:0000313" key="13">
    <source>
        <dbReference type="EMBL" id="QCQ68480.1"/>
    </source>
</evidence>
<evidence type="ECO:0000256" key="7">
    <source>
        <dbReference type="ARBA" id="ARBA00023136"/>
    </source>
</evidence>
<feature type="domain" description="Heme-copper oxidase subunit III family profile" evidence="10">
    <location>
        <begin position="9"/>
        <end position="264"/>
    </location>
</feature>
<evidence type="ECO:0000313" key="28">
    <source>
        <dbReference type="EMBL" id="QCQ68765.1"/>
    </source>
</evidence>
<dbReference type="EMBL" id="MK292655">
    <property type="protein sequence ID" value="QCQ68442.1"/>
    <property type="molecule type" value="Genomic_DNA"/>
</dbReference>
<evidence type="ECO:0000256" key="1">
    <source>
        <dbReference type="ARBA" id="ARBA00004141"/>
    </source>
</evidence>
<dbReference type="Gene3D" id="1.20.120.80">
    <property type="entry name" value="Cytochrome c oxidase, subunit III, four-helix bundle"/>
    <property type="match status" value="1"/>
</dbReference>
<dbReference type="EMBL" id="MK292696">
    <property type="protein sequence ID" value="QCQ68879.1"/>
    <property type="molecule type" value="Genomic_DNA"/>
</dbReference>
<dbReference type="InterPro" id="IPR033945">
    <property type="entry name" value="Cyt_c_oxase_su3_dom"/>
</dbReference>
<dbReference type="Pfam" id="PF00510">
    <property type="entry name" value="COX3"/>
    <property type="match status" value="1"/>
</dbReference>
<evidence type="ECO:0000313" key="36">
    <source>
        <dbReference type="EMBL" id="QCQ68917.1"/>
    </source>
</evidence>
<evidence type="ECO:0000313" key="31">
    <source>
        <dbReference type="EMBL" id="QCQ68822.1"/>
    </source>
</evidence>
<dbReference type="EMBL" id="MK292657">
    <property type="protein sequence ID" value="QCQ68480.1"/>
    <property type="molecule type" value="Genomic_DNA"/>
</dbReference>
<evidence type="ECO:0000256" key="9">
    <source>
        <dbReference type="SAM" id="Phobius"/>
    </source>
</evidence>
<dbReference type="EMBL" id="MK292697">
    <property type="protein sequence ID" value="QCQ68898.1"/>
    <property type="molecule type" value="Genomic_DNA"/>
</dbReference>
<name>A0A4P8NPJ9_9FUNG</name>
<proteinExistence type="inferred from homology"/>
<evidence type="ECO:0000256" key="6">
    <source>
        <dbReference type="ARBA" id="ARBA00022989"/>
    </source>
</evidence>
<dbReference type="EMBL" id="MK292673">
    <property type="protein sequence ID" value="QCQ68499.1"/>
    <property type="molecule type" value="Genomic_DNA"/>
</dbReference>
<dbReference type="EMBL" id="MK292698">
    <property type="protein sequence ID" value="QCQ68917.1"/>
    <property type="molecule type" value="Genomic_DNA"/>
</dbReference>
<evidence type="ECO:0000313" key="11">
    <source>
        <dbReference type="EMBL" id="QCQ68442.1"/>
    </source>
</evidence>
<evidence type="ECO:0000313" key="27">
    <source>
        <dbReference type="EMBL" id="QCQ68746.1"/>
    </source>
</evidence>
<dbReference type="GO" id="GO:0016020">
    <property type="term" value="C:membrane"/>
    <property type="evidence" value="ECO:0007669"/>
    <property type="project" value="UniProtKB-SubCell"/>
</dbReference>
<gene>
    <name evidence="35" type="primary">cox3</name>
</gene>
<evidence type="ECO:0000256" key="5">
    <source>
        <dbReference type="ARBA" id="ARBA00022967"/>
    </source>
</evidence>
<dbReference type="EMBL" id="MK292656">
    <property type="protein sequence ID" value="QCQ68461.1"/>
    <property type="molecule type" value="Genomic_DNA"/>
</dbReference>
<dbReference type="EMBL" id="MK292689">
    <property type="protein sequence ID" value="QCQ68803.1"/>
    <property type="molecule type" value="Genomic_DNA"/>
</dbReference>
<evidence type="ECO:0000313" key="21">
    <source>
        <dbReference type="EMBL" id="QCQ68632.1"/>
    </source>
</evidence>
<accession>A0A4P8NPJ9</accession>
<dbReference type="EMBL" id="MK292685">
    <property type="protein sequence ID" value="QCQ68727.1"/>
    <property type="molecule type" value="Genomic_DNA"/>
</dbReference>
<dbReference type="EMBL" id="MK292682">
    <property type="protein sequence ID" value="QCQ68670.1"/>
    <property type="molecule type" value="Genomic_DNA"/>
</dbReference>
<dbReference type="GO" id="GO:0006123">
    <property type="term" value="P:mitochondrial electron transport, cytochrome c to oxygen"/>
    <property type="evidence" value="ECO:0007669"/>
    <property type="project" value="TreeGrafter"/>
</dbReference>
<evidence type="ECO:0000313" key="17">
    <source>
        <dbReference type="EMBL" id="QCQ68556.1"/>
    </source>
</evidence>
<evidence type="ECO:0000313" key="38">
    <source>
        <dbReference type="EMBL" id="QCQ68955.1"/>
    </source>
</evidence>
<dbReference type="PROSITE" id="PS50253">
    <property type="entry name" value="COX3"/>
    <property type="match status" value="1"/>
</dbReference>
<evidence type="ECO:0000313" key="37">
    <source>
        <dbReference type="EMBL" id="QCQ68936.1"/>
    </source>
</evidence>
<dbReference type="GeneID" id="40340792"/>
<evidence type="ECO:0000313" key="34">
    <source>
        <dbReference type="EMBL" id="QCQ68879.1"/>
    </source>
</evidence>
<dbReference type="GO" id="GO:0016491">
    <property type="term" value="F:oxidoreductase activity"/>
    <property type="evidence" value="ECO:0007669"/>
    <property type="project" value="UniProtKB-KW"/>
</dbReference>
<feature type="transmembrane region" description="Helical" evidence="9">
    <location>
        <begin position="47"/>
        <end position="63"/>
    </location>
</feature>
<dbReference type="EMBL" id="MK292692">
    <property type="protein sequence ID" value="QCQ68860.1"/>
    <property type="molecule type" value="Genomic_DNA"/>
</dbReference>
<evidence type="ECO:0000259" key="10">
    <source>
        <dbReference type="PROSITE" id="PS50253"/>
    </source>
</evidence>
<dbReference type="EMBL" id="MK292679">
    <property type="protein sequence ID" value="QCQ68613.1"/>
    <property type="molecule type" value="Genomic_DNA"/>
</dbReference>
<dbReference type="EMBL" id="MK292683">
    <property type="protein sequence ID" value="QCQ68689.1"/>
    <property type="molecule type" value="Genomic_DNA"/>
</dbReference>
<evidence type="ECO:0000256" key="8">
    <source>
        <dbReference type="RuleBase" id="RU003375"/>
    </source>
</evidence>
<dbReference type="InterPro" id="IPR024791">
    <property type="entry name" value="Cyt_c/ubiquinol_Oxase_su3"/>
</dbReference>
<dbReference type="EMBL" id="MK292676">
    <property type="protein sequence ID" value="QCQ68556.1"/>
    <property type="molecule type" value="Genomic_DNA"/>
</dbReference>
<dbReference type="EMBL" id="MK292700">
    <property type="protein sequence ID" value="QCQ68936.1"/>
    <property type="molecule type" value="Genomic_DNA"/>
</dbReference>
<evidence type="ECO:0000313" key="20">
    <source>
        <dbReference type="EMBL" id="QCQ68613.1"/>
    </source>
</evidence>
<dbReference type="EMBL" id="MK292687">
    <property type="protein sequence ID" value="QCQ68765.1"/>
    <property type="molecule type" value="Genomic_DNA"/>
</dbReference>
<dbReference type="CDD" id="cd01665">
    <property type="entry name" value="Cyt_c_Oxidase_III"/>
    <property type="match status" value="1"/>
</dbReference>
<feature type="transmembrane region" description="Helical" evidence="9">
    <location>
        <begin position="130"/>
        <end position="149"/>
    </location>
</feature>
<dbReference type="AlphaFoldDB" id="A0A4P8NPJ9"/>
<feature type="transmembrane region" description="Helical" evidence="9">
    <location>
        <begin position="199"/>
        <end position="223"/>
    </location>
</feature>